<dbReference type="AlphaFoldDB" id="A0A328UFC3"/>
<reference evidence="3 4" key="1">
    <citation type="submission" date="2018-06" db="EMBL/GenBank/DDBJ databases">
        <title>Paenibacillus montanisoli sp. nov., isolated from mountain area soil.</title>
        <authorList>
            <person name="Wu M."/>
        </authorList>
    </citation>
    <scope>NUCLEOTIDE SEQUENCE [LARGE SCALE GENOMIC DNA]</scope>
    <source>
        <strain evidence="3 4">RA17</strain>
    </source>
</reference>
<dbReference type="InterPro" id="IPR052566">
    <property type="entry name" value="Non-lysos_glucosylceramidase"/>
</dbReference>
<dbReference type="PANTHER" id="PTHR12654">
    <property type="entry name" value="BILE ACID BETA-GLUCOSIDASE-RELATED"/>
    <property type="match status" value="1"/>
</dbReference>
<name>A0A328UFC3_9BACL</name>
<dbReference type="GO" id="GO:0005975">
    <property type="term" value="P:carbohydrate metabolic process"/>
    <property type="evidence" value="ECO:0007669"/>
    <property type="project" value="InterPro"/>
</dbReference>
<keyword evidence="4" id="KW-1185">Reference proteome</keyword>
<comment type="caution">
    <text evidence="3">The sequence shown here is derived from an EMBL/GenBank/DDBJ whole genome shotgun (WGS) entry which is preliminary data.</text>
</comment>
<dbReference type="Pfam" id="PF12215">
    <property type="entry name" value="Glyco_hydr_116N"/>
    <property type="match status" value="1"/>
</dbReference>
<evidence type="ECO:0008006" key="5">
    <source>
        <dbReference type="Google" id="ProtNLM"/>
    </source>
</evidence>
<dbReference type="Gene3D" id="1.50.10.10">
    <property type="match status" value="1"/>
</dbReference>
<sequence>MDKDFTYRGSKTNEISFPLGGIGTGSIGLAGNGRLIDWEIFNRPNKNSYNGFTFFAIKAEHQGEVRVAKVLHGDLHPSYSGTGKGRFTGFGFGVERESLSGFPHFKSTAFKGEYPFGEIEFIDDTVPLQVKLSAFNPLIPLNDKDSSLPAAIFTYEVTNTSSETLDISLVGNLTNPHTKDARNEFADYGAFKGIKLFSTHYGPDERAYGDLTLSTDDDDISWQTYWYRGGWFDNLTVFWKEFAAPGRFKERNYNEIRGLAPVATHNSKDNCLLSSHKSLAPGEKGTFRFMITWSFPNYVNFWNPGACEDGTPCEPPSWKNYYATLFADSTESAAYVWNNYERLYRESHLFKETLFGSTLPDYVVDAIASNISILKSPTCLRLTDGTLYGFEGVHAEEGSCEGTCTHVWNYEQVTPFLFPALARSMVNVKYKHTMYDNGKMAFRMMLPAERTLKDASDCAGPRRAAADGQMGTVIKVYQQWKISGDNEWLKSIWPRVKQSLEYAWEPTNTDWWDRDCDGIMEGVQHHTLDVEIYGPNAYISGMYQSALRCASEMAEAMGDGAAVKYRELCDNGRKWVDEHLFNGEYYHQLIDLQDERFPIDPELEEIKYQIGEGCHIDQVLGQWHAHLVGIGYVFDRTKVKKALESIYAHNFMETIRDYPNACRIYSLNDEKGLLISTWPRGNSPKVPVPYADETMNGFEYQAACHMIYEGLLEEGLTAVKAIRDRYDGERRNPWNEMECGSNYARSMASYALLLALSGFEYDSLKGHIGFNPQLNADAFSSFWSLNSAWGNFKHERGTIRFEVSYGTIALSSFGSELLAGKKKAEVQVDGMPAAITRSGNTILFAEQVKLDAGSQITIVLS</sequence>
<evidence type="ECO:0000259" key="2">
    <source>
        <dbReference type="Pfam" id="PF12215"/>
    </source>
</evidence>
<dbReference type="EMBL" id="QLUW01000001">
    <property type="protein sequence ID" value="RAP78666.1"/>
    <property type="molecule type" value="Genomic_DNA"/>
</dbReference>
<dbReference type="PANTHER" id="PTHR12654:SF0">
    <property type="entry name" value="NON-LYSOSOMAL GLUCOSYLCERAMIDASE"/>
    <property type="match status" value="1"/>
</dbReference>
<dbReference type="GO" id="GO:0004553">
    <property type="term" value="F:hydrolase activity, hydrolyzing O-glycosyl compounds"/>
    <property type="evidence" value="ECO:0007669"/>
    <property type="project" value="InterPro"/>
</dbReference>
<proteinExistence type="predicted"/>
<evidence type="ECO:0000313" key="3">
    <source>
        <dbReference type="EMBL" id="RAP78666.1"/>
    </source>
</evidence>
<dbReference type="Proteomes" id="UP000249260">
    <property type="component" value="Unassembled WGS sequence"/>
</dbReference>
<dbReference type="InterPro" id="IPR024462">
    <property type="entry name" value="GH116_N"/>
</dbReference>
<feature type="domain" description="Glycosyl-hydrolase family 116 catalytic region" evidence="1">
    <location>
        <begin position="467"/>
        <end position="752"/>
    </location>
</feature>
<dbReference type="InterPro" id="IPR006775">
    <property type="entry name" value="GH116_catalytic"/>
</dbReference>
<dbReference type="OrthoDB" id="1007311at2"/>
<dbReference type="SUPFAM" id="SSF48208">
    <property type="entry name" value="Six-hairpin glycosidases"/>
    <property type="match status" value="1"/>
</dbReference>
<feature type="domain" description="Glycosyl-hydrolase family 116 N-terminal" evidence="2">
    <location>
        <begin position="17"/>
        <end position="342"/>
    </location>
</feature>
<evidence type="ECO:0000259" key="1">
    <source>
        <dbReference type="Pfam" id="PF04685"/>
    </source>
</evidence>
<accession>A0A328UFC3</accession>
<dbReference type="InterPro" id="IPR012341">
    <property type="entry name" value="6hp_glycosidase-like_sf"/>
</dbReference>
<evidence type="ECO:0000313" key="4">
    <source>
        <dbReference type="Proteomes" id="UP000249260"/>
    </source>
</evidence>
<dbReference type="InterPro" id="IPR008928">
    <property type="entry name" value="6-hairpin_glycosidase_sf"/>
</dbReference>
<protein>
    <recommendedName>
        <fullName evidence="5">Beta-glucosidase</fullName>
    </recommendedName>
</protein>
<gene>
    <name evidence="3" type="ORF">DL346_04680</name>
</gene>
<organism evidence="3 4">
    <name type="scientific">Paenibacillus montanisoli</name>
    <dbReference type="NCBI Taxonomy" id="2081970"/>
    <lineage>
        <taxon>Bacteria</taxon>
        <taxon>Bacillati</taxon>
        <taxon>Bacillota</taxon>
        <taxon>Bacilli</taxon>
        <taxon>Bacillales</taxon>
        <taxon>Paenibacillaceae</taxon>
        <taxon>Paenibacillus</taxon>
    </lineage>
</organism>
<dbReference type="Pfam" id="PF04685">
    <property type="entry name" value="DUF608"/>
    <property type="match status" value="1"/>
</dbReference>